<evidence type="ECO:0000256" key="6">
    <source>
        <dbReference type="ARBA" id="ARBA00023012"/>
    </source>
</evidence>
<dbReference type="RefSeq" id="WP_089770779.1">
    <property type="nucleotide sequence ID" value="NZ_FNWX01000044.1"/>
</dbReference>
<dbReference type="SMART" id="SM00388">
    <property type="entry name" value="HisKA"/>
    <property type="match status" value="1"/>
</dbReference>
<dbReference type="AlphaFoldDB" id="A0A1H6LHS4"/>
<keyword evidence="4" id="KW-0808">Transferase</keyword>
<dbReference type="FunFam" id="3.30.565.10:FF:000006">
    <property type="entry name" value="Sensor histidine kinase WalK"/>
    <property type="match status" value="1"/>
</dbReference>
<gene>
    <name evidence="8" type="ORF">SAMN05421793_14418</name>
</gene>
<dbReference type="InterPro" id="IPR004358">
    <property type="entry name" value="Sig_transdc_His_kin-like_C"/>
</dbReference>
<protein>
    <recommendedName>
        <fullName evidence="2">histidine kinase</fullName>
        <ecNumber evidence="2">2.7.13.3</ecNumber>
    </recommendedName>
</protein>
<dbReference type="InterPro" id="IPR003661">
    <property type="entry name" value="HisK_dim/P_dom"/>
</dbReference>
<dbReference type="InterPro" id="IPR050351">
    <property type="entry name" value="BphY/WalK/GraS-like"/>
</dbReference>
<reference evidence="9" key="1">
    <citation type="submission" date="2016-10" db="EMBL/GenBank/DDBJ databases">
        <authorList>
            <person name="Varghese N."/>
            <person name="Submissions S."/>
        </authorList>
    </citation>
    <scope>NUCLEOTIDE SEQUENCE [LARGE SCALE GENOMIC DNA]</scope>
    <source>
        <strain evidence="9">DSM 19326</strain>
    </source>
</reference>
<evidence type="ECO:0000256" key="3">
    <source>
        <dbReference type="ARBA" id="ARBA00022553"/>
    </source>
</evidence>
<evidence type="ECO:0000313" key="9">
    <source>
        <dbReference type="Proteomes" id="UP000198555"/>
    </source>
</evidence>
<dbReference type="InterPro" id="IPR005467">
    <property type="entry name" value="His_kinase_dom"/>
</dbReference>
<dbReference type="PANTHER" id="PTHR45453">
    <property type="entry name" value="PHOSPHATE REGULON SENSOR PROTEIN PHOR"/>
    <property type="match status" value="1"/>
</dbReference>
<dbReference type="Pfam" id="PF02518">
    <property type="entry name" value="HATPase_c"/>
    <property type="match status" value="1"/>
</dbReference>
<dbReference type="InterPro" id="IPR036097">
    <property type="entry name" value="HisK_dim/P_sf"/>
</dbReference>
<proteinExistence type="predicted"/>
<sequence length="223" mass="25228">MGMVSHELKTPITSLKIYLQILQQAALKDQNVFQQNILTKSLKQVDNMTGMINGFLNVSRLESGQLHLDQTVFDIQTLFAELEDEMKSTVTTHHFQFKPSHSILIQADREKISQVLHNLISNAVKYAPNDSVINVAYYINEDKMLKVTVEDYGKGISKEDQKRIFERYYRVNDNISASIAGFGIGLYLSKEIVELHQGTIEVQSSPEKSTVFSFTLPLIGQDG</sequence>
<dbReference type="Gene3D" id="1.10.287.130">
    <property type="match status" value="1"/>
</dbReference>
<dbReference type="Pfam" id="PF00512">
    <property type="entry name" value="HisKA"/>
    <property type="match status" value="1"/>
</dbReference>
<evidence type="ECO:0000259" key="7">
    <source>
        <dbReference type="PROSITE" id="PS50109"/>
    </source>
</evidence>
<dbReference type="PANTHER" id="PTHR45453:SF1">
    <property type="entry name" value="PHOSPHATE REGULON SENSOR PROTEIN PHOR"/>
    <property type="match status" value="1"/>
</dbReference>
<keyword evidence="5" id="KW-0418">Kinase</keyword>
<dbReference type="InterPro" id="IPR036890">
    <property type="entry name" value="HATPase_C_sf"/>
</dbReference>
<dbReference type="SUPFAM" id="SSF55874">
    <property type="entry name" value="ATPase domain of HSP90 chaperone/DNA topoisomerase II/histidine kinase"/>
    <property type="match status" value="1"/>
</dbReference>
<dbReference type="EMBL" id="FNWX01000044">
    <property type="protein sequence ID" value="SEH87960.1"/>
    <property type="molecule type" value="Genomic_DNA"/>
</dbReference>
<evidence type="ECO:0000256" key="2">
    <source>
        <dbReference type="ARBA" id="ARBA00012438"/>
    </source>
</evidence>
<dbReference type="Gene3D" id="3.30.565.10">
    <property type="entry name" value="Histidine kinase-like ATPase, C-terminal domain"/>
    <property type="match status" value="1"/>
</dbReference>
<dbReference type="GO" id="GO:0000155">
    <property type="term" value="F:phosphorelay sensor kinase activity"/>
    <property type="evidence" value="ECO:0007669"/>
    <property type="project" value="InterPro"/>
</dbReference>
<evidence type="ECO:0000256" key="1">
    <source>
        <dbReference type="ARBA" id="ARBA00000085"/>
    </source>
</evidence>
<comment type="catalytic activity">
    <reaction evidence="1">
        <text>ATP + protein L-histidine = ADP + protein N-phospho-L-histidine.</text>
        <dbReference type="EC" id="2.7.13.3"/>
    </reaction>
</comment>
<name>A0A1H6LHS4_9FLAO</name>
<evidence type="ECO:0000256" key="4">
    <source>
        <dbReference type="ARBA" id="ARBA00022679"/>
    </source>
</evidence>
<dbReference type="GO" id="GO:0005886">
    <property type="term" value="C:plasma membrane"/>
    <property type="evidence" value="ECO:0007669"/>
    <property type="project" value="TreeGrafter"/>
</dbReference>
<keyword evidence="6" id="KW-0902">Two-component regulatory system</keyword>
<organism evidence="8 9">
    <name type="scientific">Epilithonimonas hominis</name>
    <dbReference type="NCBI Taxonomy" id="420404"/>
    <lineage>
        <taxon>Bacteria</taxon>
        <taxon>Pseudomonadati</taxon>
        <taxon>Bacteroidota</taxon>
        <taxon>Flavobacteriia</taxon>
        <taxon>Flavobacteriales</taxon>
        <taxon>Weeksellaceae</taxon>
        <taxon>Chryseobacterium group</taxon>
        <taxon>Epilithonimonas</taxon>
    </lineage>
</organism>
<keyword evidence="9" id="KW-1185">Reference proteome</keyword>
<dbReference type="SMART" id="SM00387">
    <property type="entry name" value="HATPase_c"/>
    <property type="match status" value="1"/>
</dbReference>
<keyword evidence="3" id="KW-0597">Phosphoprotein</keyword>
<evidence type="ECO:0000313" key="8">
    <source>
        <dbReference type="EMBL" id="SEH87960.1"/>
    </source>
</evidence>
<dbReference type="CDD" id="cd00082">
    <property type="entry name" value="HisKA"/>
    <property type="match status" value="1"/>
</dbReference>
<dbReference type="InterPro" id="IPR003594">
    <property type="entry name" value="HATPase_dom"/>
</dbReference>
<dbReference type="PROSITE" id="PS50109">
    <property type="entry name" value="HIS_KIN"/>
    <property type="match status" value="1"/>
</dbReference>
<dbReference type="GO" id="GO:0016036">
    <property type="term" value="P:cellular response to phosphate starvation"/>
    <property type="evidence" value="ECO:0007669"/>
    <property type="project" value="TreeGrafter"/>
</dbReference>
<feature type="domain" description="Histidine kinase" evidence="7">
    <location>
        <begin position="3"/>
        <end position="220"/>
    </location>
</feature>
<dbReference type="Proteomes" id="UP000198555">
    <property type="component" value="Unassembled WGS sequence"/>
</dbReference>
<dbReference type="STRING" id="420404.SAMN05421793_14418"/>
<dbReference type="GO" id="GO:0004721">
    <property type="term" value="F:phosphoprotein phosphatase activity"/>
    <property type="evidence" value="ECO:0007669"/>
    <property type="project" value="TreeGrafter"/>
</dbReference>
<dbReference type="EC" id="2.7.13.3" evidence="2"/>
<accession>A0A1H6LHS4</accession>
<evidence type="ECO:0000256" key="5">
    <source>
        <dbReference type="ARBA" id="ARBA00022777"/>
    </source>
</evidence>
<dbReference type="PRINTS" id="PR00344">
    <property type="entry name" value="BCTRLSENSOR"/>
</dbReference>
<dbReference type="SUPFAM" id="SSF47384">
    <property type="entry name" value="Homodimeric domain of signal transducing histidine kinase"/>
    <property type="match status" value="1"/>
</dbReference>